<proteinExistence type="predicted"/>
<protein>
    <submittedName>
        <fullName evidence="1">Uncharacterized protein</fullName>
    </submittedName>
</protein>
<evidence type="ECO:0000313" key="1">
    <source>
        <dbReference type="EMBL" id="RLM79782.1"/>
    </source>
</evidence>
<accession>A0A3L6QJ37</accession>
<dbReference type="AlphaFoldDB" id="A0A3L6QJ37"/>
<name>A0A3L6QJ37_PANMI</name>
<dbReference type="Proteomes" id="UP000275267">
    <property type="component" value="Unassembled WGS sequence"/>
</dbReference>
<comment type="caution">
    <text evidence="1">The sequence shown here is derived from an EMBL/GenBank/DDBJ whole genome shotgun (WGS) entry which is preliminary data.</text>
</comment>
<gene>
    <name evidence="1" type="ORF">C2845_PM12G22060</name>
</gene>
<organism evidence="1 2">
    <name type="scientific">Panicum miliaceum</name>
    <name type="common">Proso millet</name>
    <name type="synonym">Broomcorn millet</name>
    <dbReference type="NCBI Taxonomy" id="4540"/>
    <lineage>
        <taxon>Eukaryota</taxon>
        <taxon>Viridiplantae</taxon>
        <taxon>Streptophyta</taxon>
        <taxon>Embryophyta</taxon>
        <taxon>Tracheophyta</taxon>
        <taxon>Spermatophyta</taxon>
        <taxon>Magnoliopsida</taxon>
        <taxon>Liliopsida</taxon>
        <taxon>Poales</taxon>
        <taxon>Poaceae</taxon>
        <taxon>PACMAD clade</taxon>
        <taxon>Panicoideae</taxon>
        <taxon>Panicodae</taxon>
        <taxon>Paniceae</taxon>
        <taxon>Panicinae</taxon>
        <taxon>Panicum</taxon>
        <taxon>Panicum sect. Panicum</taxon>
    </lineage>
</organism>
<evidence type="ECO:0000313" key="2">
    <source>
        <dbReference type="Proteomes" id="UP000275267"/>
    </source>
</evidence>
<keyword evidence="2" id="KW-1185">Reference proteome</keyword>
<reference evidence="2" key="1">
    <citation type="journal article" date="2019" name="Nat. Commun.">
        <title>The genome of broomcorn millet.</title>
        <authorList>
            <person name="Zou C."/>
            <person name="Miki D."/>
            <person name="Li D."/>
            <person name="Tang Q."/>
            <person name="Xiao L."/>
            <person name="Rajput S."/>
            <person name="Deng P."/>
            <person name="Jia W."/>
            <person name="Huang R."/>
            <person name="Zhang M."/>
            <person name="Sun Y."/>
            <person name="Hu J."/>
            <person name="Fu X."/>
            <person name="Schnable P.S."/>
            <person name="Li F."/>
            <person name="Zhang H."/>
            <person name="Feng B."/>
            <person name="Zhu X."/>
            <person name="Liu R."/>
            <person name="Schnable J.C."/>
            <person name="Zhu J.-K."/>
            <person name="Zhang H."/>
        </authorList>
    </citation>
    <scope>NUCLEOTIDE SEQUENCE [LARGE SCALE GENOMIC DNA]</scope>
</reference>
<dbReference type="EMBL" id="PQIB02000012">
    <property type="protein sequence ID" value="RLM79782.1"/>
    <property type="molecule type" value="Genomic_DNA"/>
</dbReference>
<sequence>MEGRENSDHLLCRDRDPVPGESDAFLVVLKRGDDDDERAGLIDRWPAYRTTASRGTSRTCGAASNSISISNA</sequence>